<proteinExistence type="predicted"/>
<dbReference type="Proteomes" id="UP001595613">
    <property type="component" value="Unassembled WGS sequence"/>
</dbReference>
<keyword evidence="3" id="KW-0564">Palmitate</keyword>
<reference evidence="8" key="1">
    <citation type="journal article" date="2019" name="Int. J. Syst. Evol. Microbiol.">
        <title>The Global Catalogue of Microorganisms (GCM) 10K type strain sequencing project: providing services to taxonomists for standard genome sequencing and annotation.</title>
        <authorList>
            <consortium name="The Broad Institute Genomics Platform"/>
            <consortium name="The Broad Institute Genome Sequencing Center for Infectious Disease"/>
            <person name="Wu L."/>
            <person name="Ma J."/>
        </authorList>
    </citation>
    <scope>NUCLEOTIDE SEQUENCE [LARGE SCALE GENOMIC DNA]</scope>
    <source>
        <strain evidence="8">KCTC 42281</strain>
    </source>
</reference>
<evidence type="ECO:0000259" key="6">
    <source>
        <dbReference type="Pfam" id="PF09864"/>
    </source>
</evidence>
<accession>A0ABV7WW72</accession>
<dbReference type="Pfam" id="PF09864">
    <property type="entry name" value="MliC"/>
    <property type="match status" value="1"/>
</dbReference>
<evidence type="ECO:0000256" key="4">
    <source>
        <dbReference type="ARBA" id="ARBA00023288"/>
    </source>
</evidence>
<comment type="caution">
    <text evidence="7">The sequence shown here is derived from an EMBL/GenBank/DDBJ whole genome shotgun (WGS) entry which is preliminary data.</text>
</comment>
<protein>
    <submittedName>
        <fullName evidence="7">MliC family protein</fullName>
    </submittedName>
</protein>
<dbReference type="InterPro" id="IPR036328">
    <property type="entry name" value="MliC_sf"/>
</dbReference>
<feature type="signal peptide" evidence="5">
    <location>
        <begin position="1"/>
        <end position="23"/>
    </location>
</feature>
<keyword evidence="2" id="KW-0472">Membrane</keyword>
<gene>
    <name evidence="7" type="ORF">ACFOOL_00895</name>
</gene>
<sequence length="139" mass="14532">MTLTRCLPALLAAALLAAPPALAQDEAAAAPTAPATVSSALTLTLESSSDIERKSVIYQCDDEQALAVHYVNAAPNFLAILPVDGVHHVFVTTLSASGARYVAGPFEWWSKGDEATLRDLMQEEDAPPLATCLAASNTP</sequence>
<keyword evidence="4" id="KW-0449">Lipoprotein</keyword>
<organism evidence="7 8">
    <name type="scientific">Devosia honganensis</name>
    <dbReference type="NCBI Taxonomy" id="1610527"/>
    <lineage>
        <taxon>Bacteria</taxon>
        <taxon>Pseudomonadati</taxon>
        <taxon>Pseudomonadota</taxon>
        <taxon>Alphaproteobacteria</taxon>
        <taxon>Hyphomicrobiales</taxon>
        <taxon>Devosiaceae</taxon>
        <taxon>Devosia</taxon>
    </lineage>
</organism>
<name>A0ABV7WW72_9HYPH</name>
<evidence type="ECO:0000313" key="7">
    <source>
        <dbReference type="EMBL" id="MFC3703307.1"/>
    </source>
</evidence>
<evidence type="ECO:0000256" key="2">
    <source>
        <dbReference type="ARBA" id="ARBA00023136"/>
    </source>
</evidence>
<evidence type="ECO:0000313" key="8">
    <source>
        <dbReference type="Proteomes" id="UP001595613"/>
    </source>
</evidence>
<evidence type="ECO:0000256" key="5">
    <source>
        <dbReference type="SAM" id="SignalP"/>
    </source>
</evidence>
<keyword evidence="8" id="KW-1185">Reference proteome</keyword>
<feature type="chain" id="PRO_5047342126" evidence="5">
    <location>
        <begin position="24"/>
        <end position="139"/>
    </location>
</feature>
<dbReference type="RefSeq" id="WP_380094034.1">
    <property type="nucleotide sequence ID" value="NZ_JBHRYD010000001.1"/>
</dbReference>
<keyword evidence="1 5" id="KW-0732">Signal</keyword>
<feature type="domain" description="C-type lysozyme inhibitor" evidence="6">
    <location>
        <begin position="58"/>
        <end position="124"/>
    </location>
</feature>
<dbReference type="Gene3D" id="2.40.128.200">
    <property type="match status" value="1"/>
</dbReference>
<evidence type="ECO:0000256" key="3">
    <source>
        <dbReference type="ARBA" id="ARBA00023139"/>
    </source>
</evidence>
<dbReference type="EMBL" id="JBHRYD010000001">
    <property type="protein sequence ID" value="MFC3703307.1"/>
    <property type="molecule type" value="Genomic_DNA"/>
</dbReference>
<dbReference type="InterPro" id="IPR018660">
    <property type="entry name" value="MliC"/>
</dbReference>
<evidence type="ECO:0000256" key="1">
    <source>
        <dbReference type="ARBA" id="ARBA00022729"/>
    </source>
</evidence>
<dbReference type="SUPFAM" id="SSF141488">
    <property type="entry name" value="YdhA-like"/>
    <property type="match status" value="1"/>
</dbReference>